<organism evidence="7 8">
    <name type="scientific">Ornithinibacillus halophilus</name>
    <dbReference type="NCBI Taxonomy" id="930117"/>
    <lineage>
        <taxon>Bacteria</taxon>
        <taxon>Bacillati</taxon>
        <taxon>Bacillota</taxon>
        <taxon>Bacilli</taxon>
        <taxon>Bacillales</taxon>
        <taxon>Bacillaceae</taxon>
        <taxon>Ornithinibacillus</taxon>
    </lineage>
</organism>
<gene>
    <name evidence="7" type="ORF">SAMN05216225_104212</name>
</gene>
<dbReference type="GO" id="GO:0140359">
    <property type="term" value="F:ABC-type transporter activity"/>
    <property type="evidence" value="ECO:0007669"/>
    <property type="project" value="InterPro"/>
</dbReference>
<feature type="transmembrane region" description="Helical" evidence="5">
    <location>
        <begin position="154"/>
        <end position="175"/>
    </location>
</feature>
<evidence type="ECO:0000256" key="4">
    <source>
        <dbReference type="ARBA" id="ARBA00023136"/>
    </source>
</evidence>
<keyword evidence="3 5" id="KW-1133">Transmembrane helix</keyword>
<dbReference type="Pfam" id="PF12698">
    <property type="entry name" value="ABC2_membrane_3"/>
    <property type="match status" value="1"/>
</dbReference>
<dbReference type="GO" id="GO:0016020">
    <property type="term" value="C:membrane"/>
    <property type="evidence" value="ECO:0007669"/>
    <property type="project" value="UniProtKB-SubCell"/>
</dbReference>
<dbReference type="PANTHER" id="PTHR43471:SF1">
    <property type="entry name" value="ABC TRANSPORTER PERMEASE PROTEIN NOSY-RELATED"/>
    <property type="match status" value="1"/>
</dbReference>
<keyword evidence="2 5" id="KW-0812">Transmembrane</keyword>
<evidence type="ECO:0000313" key="8">
    <source>
        <dbReference type="Proteomes" id="UP000183988"/>
    </source>
</evidence>
<evidence type="ECO:0000256" key="2">
    <source>
        <dbReference type="ARBA" id="ARBA00022692"/>
    </source>
</evidence>
<comment type="subcellular location">
    <subcellularLocation>
        <location evidence="1">Membrane</location>
        <topology evidence="1">Multi-pass membrane protein</topology>
    </subcellularLocation>
</comment>
<protein>
    <submittedName>
        <fullName evidence="7">ABC-2 type transport system permease protein</fullName>
    </submittedName>
</protein>
<dbReference type="AlphaFoldDB" id="A0A1M5KXD3"/>
<keyword evidence="8" id="KW-1185">Reference proteome</keyword>
<feature type="domain" description="ABC-2 type transporter transmembrane" evidence="6">
    <location>
        <begin position="52"/>
        <end position="228"/>
    </location>
</feature>
<name>A0A1M5KXD3_9BACI</name>
<reference evidence="7 8" key="1">
    <citation type="submission" date="2016-11" db="EMBL/GenBank/DDBJ databases">
        <authorList>
            <person name="Jaros S."/>
            <person name="Januszkiewicz K."/>
            <person name="Wedrychowicz H."/>
        </authorList>
    </citation>
    <scope>NUCLEOTIDE SEQUENCE [LARGE SCALE GENOMIC DNA]</scope>
    <source>
        <strain evidence="7 8">IBRC-M 10683</strain>
    </source>
</reference>
<dbReference type="STRING" id="930117.SAMN05216225_104212"/>
<feature type="transmembrane region" description="Helical" evidence="5">
    <location>
        <begin position="93"/>
        <end position="118"/>
    </location>
</feature>
<dbReference type="EMBL" id="FQVW01000042">
    <property type="protein sequence ID" value="SHG57330.1"/>
    <property type="molecule type" value="Genomic_DNA"/>
</dbReference>
<feature type="transmembrane region" description="Helical" evidence="5">
    <location>
        <begin position="21"/>
        <end position="42"/>
    </location>
</feature>
<dbReference type="RefSeq" id="WP_072891507.1">
    <property type="nucleotide sequence ID" value="NZ_FQVW01000042.1"/>
</dbReference>
<evidence type="ECO:0000256" key="5">
    <source>
        <dbReference type="SAM" id="Phobius"/>
    </source>
</evidence>
<evidence type="ECO:0000256" key="1">
    <source>
        <dbReference type="ARBA" id="ARBA00004141"/>
    </source>
</evidence>
<dbReference type="InterPro" id="IPR013525">
    <property type="entry name" value="ABC2_TM"/>
</dbReference>
<feature type="transmembrane region" description="Helical" evidence="5">
    <location>
        <begin position="212"/>
        <end position="230"/>
    </location>
</feature>
<evidence type="ECO:0000259" key="6">
    <source>
        <dbReference type="Pfam" id="PF12698"/>
    </source>
</evidence>
<feature type="transmembrane region" description="Helical" evidence="5">
    <location>
        <begin position="48"/>
        <end position="72"/>
    </location>
</feature>
<accession>A0A1M5KXD3</accession>
<evidence type="ECO:0000313" key="7">
    <source>
        <dbReference type="EMBL" id="SHG57330.1"/>
    </source>
</evidence>
<sequence>MSFSLKRINAIFQKDLKDLSKNMYIGSIIVLPILMAFLYSIGDGETPILLHYLVINLALSSVTAFIQCAVIAEEKEKNTLRGLMLSPASLTEILTGKSLVSLILTVVTIALCMVITGYEPTNLPLVILAIFVASLFFLALGTLLGLLTRSIIEASVVILPFIFLFGFGSMAKPFIEEITWLKFMEYLPNSQLEEIAYGVEVGAGFSDILENLAIILVWVLVGVILTIFVYKKRELD</sequence>
<keyword evidence="4 5" id="KW-0472">Membrane</keyword>
<feature type="transmembrane region" description="Helical" evidence="5">
    <location>
        <begin position="124"/>
        <end position="147"/>
    </location>
</feature>
<dbReference type="OrthoDB" id="3182222at2"/>
<evidence type="ECO:0000256" key="3">
    <source>
        <dbReference type="ARBA" id="ARBA00022989"/>
    </source>
</evidence>
<dbReference type="Proteomes" id="UP000183988">
    <property type="component" value="Unassembled WGS sequence"/>
</dbReference>
<dbReference type="PANTHER" id="PTHR43471">
    <property type="entry name" value="ABC TRANSPORTER PERMEASE"/>
    <property type="match status" value="1"/>
</dbReference>
<proteinExistence type="predicted"/>